<evidence type="ECO:0000256" key="3">
    <source>
        <dbReference type="ARBA" id="ARBA00003715"/>
    </source>
</evidence>
<dbReference type="NCBIfam" id="TIGR02090">
    <property type="entry name" value="LEU1_arch"/>
    <property type="match status" value="1"/>
</dbReference>
<protein>
    <recommendedName>
        <fullName evidence="7">2-isopropylmalate synthase</fullName>
        <ecNumber evidence="7">2.3.3.13</ecNumber>
    </recommendedName>
    <alternativeName>
        <fullName evidence="11">Alpha-IPM synthase</fullName>
    </alternativeName>
    <alternativeName>
        <fullName evidence="12">Alpha-isopropylmalate synthase</fullName>
    </alternativeName>
</protein>
<dbReference type="InterPro" id="IPR036230">
    <property type="entry name" value="LeuA_allosteric_dom_sf"/>
</dbReference>
<dbReference type="GO" id="GO:0003852">
    <property type="term" value="F:2-isopropylmalate synthase activity"/>
    <property type="evidence" value="ECO:0007669"/>
    <property type="project" value="UniProtKB-EC"/>
</dbReference>
<evidence type="ECO:0000256" key="1">
    <source>
        <dbReference type="ARBA" id="ARBA00000064"/>
    </source>
</evidence>
<dbReference type="Gene3D" id="3.20.20.70">
    <property type="entry name" value="Aldolase class I"/>
    <property type="match status" value="1"/>
</dbReference>
<dbReference type="FunFam" id="1.10.238.260:FF:000001">
    <property type="entry name" value="2-isopropylmalate synthase"/>
    <property type="match status" value="1"/>
</dbReference>
<dbReference type="InterPro" id="IPR054691">
    <property type="entry name" value="LeuA/HCS_post-cat"/>
</dbReference>
<dbReference type="SMART" id="SM00917">
    <property type="entry name" value="LeuA_dimer"/>
    <property type="match status" value="1"/>
</dbReference>
<dbReference type="InterPro" id="IPR011830">
    <property type="entry name" value="LEU1_arch"/>
</dbReference>
<keyword evidence="8" id="KW-0028">Amino-acid biosynthesis</keyword>
<dbReference type="PANTHER" id="PTHR42880:SF2">
    <property type="entry name" value="(R)-CITRAMALATE SYNTHASE CIMA"/>
    <property type="match status" value="1"/>
</dbReference>
<dbReference type="PROSITE" id="PS00815">
    <property type="entry name" value="AIPM_HOMOCIT_SYNTH_1"/>
    <property type="match status" value="1"/>
</dbReference>
<reference evidence="15 16" key="1">
    <citation type="submission" date="2016-04" db="EMBL/GenBank/DDBJ databases">
        <title>Genome sequence of Methanobrevibacter filiformis DSM 11501.</title>
        <authorList>
            <person name="Poehlein A."/>
            <person name="Seedorf H."/>
            <person name="Daniel R."/>
        </authorList>
    </citation>
    <scope>NUCLEOTIDE SEQUENCE [LARGE SCALE GENOMIC DNA]</scope>
    <source>
        <strain evidence="15 16">DSM 11501</strain>
    </source>
</reference>
<dbReference type="Pfam" id="PF22617">
    <property type="entry name" value="HCS_D2"/>
    <property type="match status" value="1"/>
</dbReference>
<dbReference type="InterPro" id="IPR002034">
    <property type="entry name" value="AIPM/Hcit_synth_CS"/>
</dbReference>
<dbReference type="EMBL" id="LWMT01000226">
    <property type="protein sequence ID" value="KZX12636.1"/>
    <property type="molecule type" value="Genomic_DNA"/>
</dbReference>
<comment type="subunit">
    <text evidence="6">Homodimer.</text>
</comment>
<dbReference type="AlphaFoldDB" id="A0A166AYM3"/>
<comment type="function">
    <text evidence="3">Catalyzes the condensation of the acetyl group of acetyl-CoA with 3-methyl-2-oxobutanoate (2-oxoisovalerate) to form 3-carboxy-3-hydroxy-4-methylpentanoate (2-isopropylmalate).</text>
</comment>
<name>A0A166AYM3_9EURY</name>
<dbReference type="Gene3D" id="3.30.160.270">
    <property type="match status" value="1"/>
</dbReference>
<dbReference type="Gene3D" id="1.10.238.260">
    <property type="match status" value="1"/>
</dbReference>
<dbReference type="PROSITE" id="PS00816">
    <property type="entry name" value="AIPM_HOMOCIT_SYNTH_2"/>
    <property type="match status" value="1"/>
</dbReference>
<proteinExistence type="inferred from homology"/>
<sequence length="513" mass="55527">MFIKSIEEAKKSMNLPKTVEIFDTTLRDGEQAPGVALTVDEKIQIAKKLDDIGVNTIEIGYPAVSEGEMESARSIKAQGLNANLCGLARVLKRDIDHVLDCDLEYVHTFIGTSPLHREYKLRKSKEEIMDMAVNAVEYAKDHGLICEFSAEDATRTEEDYLIDIYNAVESAGADKINVPDTVGILFPSATKELISKLKANIKIPISVHCHNDFGLAVSNSLIAIESGASQAHVTINGIGERGGNASLEEFIVSLKVAYGIDINIDTTQLFNLSDFVSKITGIKIPPNKPVVGENAFAHESGIHVDGILKNASTYEPIAPELVGHTRKIALGKHTGASALRSKLKDYNINMNENQFCSVYDQIKALGDKGKIITDADLKAIAVTVLGKAEEEYIKLLGLSVITGESVSATATVKLLIEEEIKEISKIGVGPVDAALKAIQSLVQDFTHVELEEYNIEAITGGTDALAEVFLMVSDEENNQATGRSTQDDVIMASVEAILNAINKILNIKHSGIK</sequence>
<dbReference type="InterPro" id="IPR013709">
    <property type="entry name" value="2-isopropylmalate_synth_dimer"/>
</dbReference>
<dbReference type="RefSeq" id="WP_066972344.1">
    <property type="nucleotide sequence ID" value="NZ_LWMT01000226.1"/>
</dbReference>
<keyword evidence="10" id="KW-0100">Branched-chain amino acid biosynthesis</keyword>
<accession>A0A166AYM3</accession>
<evidence type="ECO:0000256" key="4">
    <source>
        <dbReference type="ARBA" id="ARBA00004689"/>
    </source>
</evidence>
<dbReference type="SUPFAM" id="SSF51569">
    <property type="entry name" value="Aldolase"/>
    <property type="match status" value="1"/>
</dbReference>
<dbReference type="EC" id="2.3.3.13" evidence="7"/>
<dbReference type="NCBIfam" id="NF002086">
    <property type="entry name" value="PRK00915.1-3"/>
    <property type="match status" value="1"/>
</dbReference>
<dbReference type="InterPro" id="IPR000891">
    <property type="entry name" value="PYR_CT"/>
</dbReference>
<evidence type="ECO:0000256" key="13">
    <source>
        <dbReference type="RuleBase" id="RU003523"/>
    </source>
</evidence>
<evidence type="ECO:0000256" key="10">
    <source>
        <dbReference type="ARBA" id="ARBA00023304"/>
    </source>
</evidence>
<keyword evidence="15" id="KW-0012">Acyltransferase</keyword>
<dbReference type="OrthoDB" id="6555at2157"/>
<evidence type="ECO:0000256" key="9">
    <source>
        <dbReference type="ARBA" id="ARBA00022679"/>
    </source>
</evidence>
<evidence type="ECO:0000256" key="5">
    <source>
        <dbReference type="ARBA" id="ARBA00006154"/>
    </source>
</evidence>
<evidence type="ECO:0000313" key="16">
    <source>
        <dbReference type="Proteomes" id="UP000077066"/>
    </source>
</evidence>
<dbReference type="PATRIC" id="fig|55758.3.peg.1266"/>
<dbReference type="FunFam" id="3.20.20.70:FF:000010">
    <property type="entry name" value="2-isopropylmalate synthase"/>
    <property type="match status" value="1"/>
</dbReference>
<comment type="similarity">
    <text evidence="5 13">Belongs to the alpha-IPM synthase/homocitrate synthase family.</text>
</comment>
<evidence type="ECO:0000256" key="6">
    <source>
        <dbReference type="ARBA" id="ARBA00011738"/>
    </source>
</evidence>
<comment type="catalytic activity">
    <reaction evidence="1">
        <text>3-methyl-2-oxobutanoate + acetyl-CoA + H2O = (2S)-2-isopropylmalate + CoA + H(+)</text>
        <dbReference type="Rhea" id="RHEA:21524"/>
        <dbReference type="ChEBI" id="CHEBI:1178"/>
        <dbReference type="ChEBI" id="CHEBI:11851"/>
        <dbReference type="ChEBI" id="CHEBI:15377"/>
        <dbReference type="ChEBI" id="CHEBI:15378"/>
        <dbReference type="ChEBI" id="CHEBI:57287"/>
        <dbReference type="ChEBI" id="CHEBI:57288"/>
        <dbReference type="EC" id="2.3.3.13"/>
    </reaction>
</comment>
<dbReference type="FunFam" id="3.30.160.270:FF:000003">
    <property type="entry name" value="2-isopropylmalate synthase"/>
    <property type="match status" value="1"/>
</dbReference>
<evidence type="ECO:0000313" key="15">
    <source>
        <dbReference type="EMBL" id="KZX12636.1"/>
    </source>
</evidence>
<dbReference type="Pfam" id="PF00682">
    <property type="entry name" value="HMGL-like"/>
    <property type="match status" value="1"/>
</dbReference>
<dbReference type="GO" id="GO:0009098">
    <property type="term" value="P:L-leucine biosynthetic process"/>
    <property type="evidence" value="ECO:0007669"/>
    <property type="project" value="InterPro"/>
</dbReference>
<evidence type="ECO:0000256" key="8">
    <source>
        <dbReference type="ARBA" id="ARBA00022605"/>
    </source>
</evidence>
<dbReference type="PROSITE" id="PS50991">
    <property type="entry name" value="PYR_CT"/>
    <property type="match status" value="1"/>
</dbReference>
<dbReference type="CDD" id="cd07940">
    <property type="entry name" value="DRE_TIM_IPMS"/>
    <property type="match status" value="1"/>
</dbReference>
<comment type="cofactor">
    <cofactor evidence="2">
        <name>a divalent metal cation</name>
        <dbReference type="ChEBI" id="CHEBI:60240"/>
    </cofactor>
</comment>
<dbReference type="Proteomes" id="UP000077066">
    <property type="component" value="Unassembled WGS sequence"/>
</dbReference>
<evidence type="ECO:0000256" key="12">
    <source>
        <dbReference type="ARBA" id="ARBA00030312"/>
    </source>
</evidence>
<evidence type="ECO:0000256" key="2">
    <source>
        <dbReference type="ARBA" id="ARBA00001968"/>
    </source>
</evidence>
<keyword evidence="16" id="KW-1185">Reference proteome</keyword>
<dbReference type="PANTHER" id="PTHR42880">
    <property type="entry name" value="HOMOCITRATE SYNTHASE"/>
    <property type="match status" value="1"/>
</dbReference>
<dbReference type="Pfam" id="PF08502">
    <property type="entry name" value="LeuA_dimer"/>
    <property type="match status" value="1"/>
</dbReference>
<organism evidence="15 16">
    <name type="scientific">Methanobrevibacter filiformis</name>
    <dbReference type="NCBI Taxonomy" id="55758"/>
    <lineage>
        <taxon>Archaea</taxon>
        <taxon>Methanobacteriati</taxon>
        <taxon>Methanobacteriota</taxon>
        <taxon>Methanomada group</taxon>
        <taxon>Methanobacteria</taxon>
        <taxon>Methanobacteriales</taxon>
        <taxon>Methanobacteriaceae</taxon>
        <taxon>Methanobrevibacter</taxon>
    </lineage>
</organism>
<evidence type="ECO:0000259" key="14">
    <source>
        <dbReference type="PROSITE" id="PS50991"/>
    </source>
</evidence>
<evidence type="ECO:0000256" key="7">
    <source>
        <dbReference type="ARBA" id="ARBA00012973"/>
    </source>
</evidence>
<evidence type="ECO:0000256" key="11">
    <source>
        <dbReference type="ARBA" id="ARBA00029993"/>
    </source>
</evidence>
<dbReference type="InterPro" id="IPR013785">
    <property type="entry name" value="Aldolase_TIM"/>
</dbReference>
<dbReference type="STRING" id="55758.MBFIL_11020"/>
<feature type="domain" description="Pyruvate carboxyltransferase" evidence="14">
    <location>
        <begin position="19"/>
        <end position="270"/>
    </location>
</feature>
<dbReference type="SUPFAM" id="SSF110921">
    <property type="entry name" value="2-isopropylmalate synthase LeuA, allosteric (dimerisation) domain"/>
    <property type="match status" value="1"/>
</dbReference>
<comment type="pathway">
    <text evidence="4">Amino-acid biosynthesis; L-leucine biosynthesis; L-leucine from 3-methyl-2-oxobutanoate: step 1/4.</text>
</comment>
<gene>
    <name evidence="15" type="primary">leuA_2</name>
    <name evidence="15" type="ORF">MBFIL_11020</name>
</gene>
<dbReference type="NCBIfam" id="NF002085">
    <property type="entry name" value="PRK00915.1-2"/>
    <property type="match status" value="1"/>
</dbReference>
<keyword evidence="9 13" id="KW-0808">Transferase</keyword>
<comment type="caution">
    <text evidence="15">The sequence shown here is derived from an EMBL/GenBank/DDBJ whole genome shotgun (WGS) entry which is preliminary data.</text>
</comment>